<dbReference type="RefSeq" id="WP_111941378.1">
    <property type="nucleotide sequence ID" value="NZ_BAAACJ010000032.1"/>
</dbReference>
<dbReference type="InterPro" id="IPR042128">
    <property type="entry name" value="NuoE_dom"/>
</dbReference>
<comment type="cofactor">
    <cofactor evidence="6">
        <name>[2Fe-2S] cluster</name>
        <dbReference type="ChEBI" id="CHEBI:190135"/>
    </cofactor>
</comment>
<dbReference type="PANTHER" id="PTHR43342">
    <property type="entry name" value="NADH-QUINONE OXIDOREDUCTASE, E SUBUNIT"/>
    <property type="match status" value="1"/>
</dbReference>
<comment type="similarity">
    <text evidence="1">Belongs to the complex I 24 kDa subunit family.</text>
</comment>
<evidence type="ECO:0000256" key="1">
    <source>
        <dbReference type="ARBA" id="ARBA00010643"/>
    </source>
</evidence>
<name>A0ABU0JT52_HATLI</name>
<evidence type="ECO:0000256" key="6">
    <source>
        <dbReference type="ARBA" id="ARBA00034078"/>
    </source>
</evidence>
<evidence type="ECO:0000256" key="2">
    <source>
        <dbReference type="ARBA" id="ARBA00022714"/>
    </source>
</evidence>
<dbReference type="Proteomes" id="UP001224418">
    <property type="component" value="Unassembled WGS sequence"/>
</dbReference>
<dbReference type="InterPro" id="IPR002023">
    <property type="entry name" value="NuoE-like"/>
</dbReference>
<keyword evidence="5" id="KW-0411">Iron-sulfur</keyword>
<dbReference type="PIRSF" id="PIRSF000216">
    <property type="entry name" value="NADH_DH_24kDa"/>
    <property type="match status" value="1"/>
</dbReference>
<protein>
    <submittedName>
        <fullName evidence="7">NADH:ubiquinone oxidoreductase subunit E</fullName>
    </submittedName>
</protein>
<proteinExistence type="inferred from homology"/>
<reference evidence="7 8" key="1">
    <citation type="submission" date="2023-07" db="EMBL/GenBank/DDBJ databases">
        <title>Genomic Encyclopedia of Type Strains, Phase IV (KMG-IV): sequencing the most valuable type-strain genomes for metagenomic binning, comparative biology and taxonomic classification.</title>
        <authorList>
            <person name="Goeker M."/>
        </authorList>
    </citation>
    <scope>NUCLEOTIDE SEQUENCE [LARGE SCALE GENOMIC DNA]</scope>
    <source>
        <strain evidence="7 8">DSM 1400</strain>
    </source>
</reference>
<keyword evidence="4" id="KW-0408">Iron</keyword>
<comment type="caution">
    <text evidence="7">The sequence shown here is derived from an EMBL/GenBank/DDBJ whole genome shotgun (WGS) entry which is preliminary data.</text>
</comment>
<dbReference type="PANTHER" id="PTHR43342:SF1">
    <property type="entry name" value="BIFURCATING [FEFE] HYDROGENASE GAMMA SUBUNIT"/>
    <property type="match status" value="1"/>
</dbReference>
<gene>
    <name evidence="7" type="ORF">QOZ93_001074</name>
</gene>
<dbReference type="Gene3D" id="1.10.10.1590">
    <property type="entry name" value="NADH-quinone oxidoreductase subunit E"/>
    <property type="match status" value="1"/>
</dbReference>
<dbReference type="EMBL" id="JAUSWN010000007">
    <property type="protein sequence ID" value="MDQ0479333.1"/>
    <property type="molecule type" value="Genomic_DNA"/>
</dbReference>
<keyword evidence="3" id="KW-0479">Metal-binding</keyword>
<dbReference type="SUPFAM" id="SSF52833">
    <property type="entry name" value="Thioredoxin-like"/>
    <property type="match status" value="1"/>
</dbReference>
<evidence type="ECO:0000313" key="7">
    <source>
        <dbReference type="EMBL" id="MDQ0479333.1"/>
    </source>
</evidence>
<dbReference type="Gene3D" id="3.40.30.10">
    <property type="entry name" value="Glutaredoxin"/>
    <property type="match status" value="1"/>
</dbReference>
<evidence type="ECO:0000256" key="5">
    <source>
        <dbReference type="ARBA" id="ARBA00023014"/>
    </source>
</evidence>
<keyword evidence="2" id="KW-0001">2Fe-2S</keyword>
<dbReference type="InterPro" id="IPR041921">
    <property type="entry name" value="NuoE_N"/>
</dbReference>
<evidence type="ECO:0000256" key="3">
    <source>
        <dbReference type="ARBA" id="ARBA00022723"/>
    </source>
</evidence>
<keyword evidence="8" id="KW-1185">Reference proteome</keyword>
<accession>A0ABU0JT52</accession>
<dbReference type="InterPro" id="IPR028431">
    <property type="entry name" value="NADP_DH_HndA-like"/>
</dbReference>
<dbReference type="InterPro" id="IPR036249">
    <property type="entry name" value="Thioredoxin-like_sf"/>
</dbReference>
<organism evidence="7 8">
    <name type="scientific">Hathewaya limosa</name>
    <name type="common">Clostridium limosum</name>
    <dbReference type="NCBI Taxonomy" id="1536"/>
    <lineage>
        <taxon>Bacteria</taxon>
        <taxon>Bacillati</taxon>
        <taxon>Bacillota</taxon>
        <taxon>Clostridia</taxon>
        <taxon>Eubacteriales</taxon>
        <taxon>Clostridiaceae</taxon>
        <taxon>Hathewaya</taxon>
    </lineage>
</organism>
<dbReference type="CDD" id="cd03064">
    <property type="entry name" value="TRX_Fd_NuoE"/>
    <property type="match status" value="1"/>
</dbReference>
<dbReference type="Pfam" id="PF01257">
    <property type="entry name" value="2Fe-2S_thioredx"/>
    <property type="match status" value="1"/>
</dbReference>
<evidence type="ECO:0000313" key="8">
    <source>
        <dbReference type="Proteomes" id="UP001224418"/>
    </source>
</evidence>
<sequence>MGFATDSEIRIIAEKYNYSKQKMIFMLRDIQEINERNFISEAQAKVLADIIKVSISDVYEVITFYSMLNDKPKGKYIIEVCKSGPCFVRNSKVILGYLEDILNIKVGETTKDNFFTLQCTSCIGGCDIAPAMKIGEKVYGNLTREKVKKILDEYRRDVSCQEQ</sequence>
<evidence type="ECO:0000256" key="4">
    <source>
        <dbReference type="ARBA" id="ARBA00023004"/>
    </source>
</evidence>